<evidence type="ECO:0000256" key="2">
    <source>
        <dbReference type="ARBA" id="ARBA00004496"/>
    </source>
</evidence>
<evidence type="ECO:0000313" key="6">
    <source>
        <dbReference type="Proteomes" id="UP001209878"/>
    </source>
</evidence>
<dbReference type="Proteomes" id="UP001209878">
    <property type="component" value="Unassembled WGS sequence"/>
</dbReference>
<dbReference type="GO" id="GO:0001940">
    <property type="term" value="C:male pronucleus"/>
    <property type="evidence" value="ECO:0007669"/>
    <property type="project" value="TreeGrafter"/>
</dbReference>
<evidence type="ECO:0000256" key="3">
    <source>
        <dbReference type="ARBA" id="ARBA00022490"/>
    </source>
</evidence>
<dbReference type="Pfam" id="PF07004">
    <property type="entry name" value="SHIPPO-rpt"/>
    <property type="match status" value="3"/>
</dbReference>
<sequence>MATMSDSIRVVEEDSVQRIHSNKLHGKLHKGLHPAPPTASIPSKYHTIVVSHAEKKGFLSNVKRFDSLIMNDNPGPVTYDIDSAPEKCCAVVSRKGMGGLAVKDRRIARPPASTGPGAAAYGLPSMLQSRQDFNRAQASGPFHLPIAKKLERRGFPAPNEYDVLKHKNKYRNLITDAAFRSRTKRAVNFKNADEADKPAPCQYNIKEKLVKDSVKVPYSSFKSTVARKMLRDPPDFPGPGTYAPHEAVQPVDKMGFSKKHYLCISAPAMPLPETPPLPGPGAYDVVNYEGPPKHFMSSSQFVSATTRWQPLEGATGVSMPGPGK</sequence>
<evidence type="ECO:0000256" key="1">
    <source>
        <dbReference type="ARBA" id="ARBA00004123"/>
    </source>
</evidence>
<keyword evidence="3" id="KW-0963">Cytoplasm</keyword>
<dbReference type="EMBL" id="JAODUO010000109">
    <property type="protein sequence ID" value="KAK2189339.1"/>
    <property type="molecule type" value="Genomic_DNA"/>
</dbReference>
<dbReference type="GO" id="GO:0003682">
    <property type="term" value="F:chromatin binding"/>
    <property type="evidence" value="ECO:0007669"/>
    <property type="project" value="TreeGrafter"/>
</dbReference>
<dbReference type="GO" id="GO:0042393">
    <property type="term" value="F:histone binding"/>
    <property type="evidence" value="ECO:0007669"/>
    <property type="project" value="TreeGrafter"/>
</dbReference>
<name>A0AAD9UH52_RIDPI</name>
<keyword evidence="6" id="KW-1185">Reference proteome</keyword>
<gene>
    <name evidence="5" type="ORF">NP493_109g07042</name>
</gene>
<organism evidence="5 6">
    <name type="scientific">Ridgeia piscesae</name>
    <name type="common">Tubeworm</name>
    <dbReference type="NCBI Taxonomy" id="27915"/>
    <lineage>
        <taxon>Eukaryota</taxon>
        <taxon>Metazoa</taxon>
        <taxon>Spiralia</taxon>
        <taxon>Lophotrochozoa</taxon>
        <taxon>Annelida</taxon>
        <taxon>Polychaeta</taxon>
        <taxon>Sedentaria</taxon>
        <taxon>Canalipalpata</taxon>
        <taxon>Sabellida</taxon>
        <taxon>Siboglinidae</taxon>
        <taxon>Ridgeia</taxon>
    </lineage>
</organism>
<dbReference type="PANTHER" id="PTHR35678:SF1">
    <property type="entry name" value="PROTEIN STPG4"/>
    <property type="match status" value="1"/>
</dbReference>
<accession>A0AAD9UH52</accession>
<reference evidence="5" key="1">
    <citation type="journal article" date="2023" name="Mol. Biol. Evol.">
        <title>Third-Generation Sequencing Reveals the Adaptive Role of the Epigenome in Three Deep-Sea Polychaetes.</title>
        <authorList>
            <person name="Perez M."/>
            <person name="Aroh O."/>
            <person name="Sun Y."/>
            <person name="Lan Y."/>
            <person name="Juniper S.K."/>
            <person name="Young C.R."/>
            <person name="Angers B."/>
            <person name="Qian P.Y."/>
        </authorList>
    </citation>
    <scope>NUCLEOTIDE SEQUENCE</scope>
    <source>
        <strain evidence="5">R07B-5</strain>
    </source>
</reference>
<keyword evidence="4" id="KW-0539">Nucleus</keyword>
<comment type="caution">
    <text evidence="5">The sequence shown here is derived from an EMBL/GenBank/DDBJ whole genome shotgun (WGS) entry which is preliminary data.</text>
</comment>
<dbReference type="GO" id="GO:0044727">
    <property type="term" value="P:epigenetic programing of male pronucleus"/>
    <property type="evidence" value="ECO:0007669"/>
    <property type="project" value="TreeGrafter"/>
</dbReference>
<dbReference type="PANTHER" id="PTHR35678">
    <property type="entry name" value="PROTEIN STPG4"/>
    <property type="match status" value="1"/>
</dbReference>
<dbReference type="InterPro" id="IPR010736">
    <property type="entry name" value="SHIPPO-rpt"/>
</dbReference>
<dbReference type="AlphaFoldDB" id="A0AAD9UH52"/>
<dbReference type="GO" id="GO:0001939">
    <property type="term" value="C:female pronucleus"/>
    <property type="evidence" value="ECO:0007669"/>
    <property type="project" value="TreeGrafter"/>
</dbReference>
<protein>
    <submittedName>
        <fullName evidence="5">Uncharacterized protein</fullName>
    </submittedName>
</protein>
<comment type="subcellular location">
    <subcellularLocation>
        <location evidence="2">Cytoplasm</location>
    </subcellularLocation>
    <subcellularLocation>
        <location evidence="1">Nucleus</location>
    </subcellularLocation>
</comment>
<dbReference type="GO" id="GO:0005737">
    <property type="term" value="C:cytoplasm"/>
    <property type="evidence" value="ECO:0007669"/>
    <property type="project" value="UniProtKB-SubCell"/>
</dbReference>
<proteinExistence type="predicted"/>
<evidence type="ECO:0000256" key="4">
    <source>
        <dbReference type="ARBA" id="ARBA00023242"/>
    </source>
</evidence>
<dbReference type="GO" id="GO:0042585">
    <property type="term" value="C:germinal vesicle"/>
    <property type="evidence" value="ECO:0007669"/>
    <property type="project" value="TreeGrafter"/>
</dbReference>
<evidence type="ECO:0000313" key="5">
    <source>
        <dbReference type="EMBL" id="KAK2189339.1"/>
    </source>
</evidence>